<dbReference type="AlphaFoldDB" id="A0AAD9FY97"/>
<reference evidence="1" key="1">
    <citation type="submission" date="2023-08" db="EMBL/GenBank/DDBJ databases">
        <title>Reference Genome Resource for the Citrus Pathogen Phytophthora citrophthora.</title>
        <authorList>
            <person name="Moller H."/>
            <person name="Coetzee B."/>
            <person name="Rose L.J."/>
            <person name="Van Niekerk J.M."/>
        </authorList>
    </citation>
    <scope>NUCLEOTIDE SEQUENCE</scope>
    <source>
        <strain evidence="1">STE-U-9442</strain>
    </source>
</reference>
<evidence type="ECO:0000313" key="2">
    <source>
        <dbReference type="Proteomes" id="UP001259832"/>
    </source>
</evidence>
<protein>
    <submittedName>
        <fullName evidence="1">Uncharacterized protein</fullName>
    </submittedName>
</protein>
<dbReference type="EMBL" id="JASMQC010000065">
    <property type="protein sequence ID" value="KAK1928501.1"/>
    <property type="molecule type" value="Genomic_DNA"/>
</dbReference>
<evidence type="ECO:0000313" key="1">
    <source>
        <dbReference type="EMBL" id="KAK1928501.1"/>
    </source>
</evidence>
<accession>A0AAD9FY97</accession>
<comment type="caution">
    <text evidence="1">The sequence shown here is derived from an EMBL/GenBank/DDBJ whole genome shotgun (WGS) entry which is preliminary data.</text>
</comment>
<organism evidence="1 2">
    <name type="scientific">Phytophthora citrophthora</name>
    <dbReference type="NCBI Taxonomy" id="4793"/>
    <lineage>
        <taxon>Eukaryota</taxon>
        <taxon>Sar</taxon>
        <taxon>Stramenopiles</taxon>
        <taxon>Oomycota</taxon>
        <taxon>Peronosporomycetes</taxon>
        <taxon>Peronosporales</taxon>
        <taxon>Peronosporaceae</taxon>
        <taxon>Phytophthora</taxon>
    </lineage>
</organism>
<dbReference type="Proteomes" id="UP001259832">
    <property type="component" value="Unassembled WGS sequence"/>
</dbReference>
<proteinExistence type="predicted"/>
<gene>
    <name evidence="1" type="ORF">P3T76_016027</name>
</gene>
<keyword evidence="2" id="KW-1185">Reference proteome</keyword>
<sequence>MTTSSSRPAELIAPHIFEKLLGHQRSLALTSCADESLEWTYVALLRRAFALRDELLTTSNLALNSLELVGRRILSFSGPFGWRHCRASPPSVSCR</sequence>
<name>A0AAD9FY97_9STRA</name>